<dbReference type="EMBL" id="ACBX02000006">
    <property type="protein sequence ID" value="EFB36427.1"/>
    <property type="molecule type" value="Genomic_DNA"/>
</dbReference>
<gene>
    <name evidence="1" type="ORF">PREVCOP_04123</name>
</gene>
<evidence type="ECO:0000313" key="1">
    <source>
        <dbReference type="EMBL" id="EFB36427.1"/>
    </source>
</evidence>
<dbReference type="PaxDb" id="537011-PREVCOP_04123"/>
<sequence length="41" mass="4821">MAQGNVIITFQFNGFVTISFSLQRYGKISNMVHLLQDYFYQ</sequence>
<evidence type="ECO:0000313" key="2">
    <source>
        <dbReference type="Proteomes" id="UP000004477"/>
    </source>
</evidence>
<name>D1PA97_9BACT</name>
<dbReference type="HOGENOM" id="CLU_3274452_0_0_10"/>
<dbReference type="Proteomes" id="UP000004477">
    <property type="component" value="Unassembled WGS sequence"/>
</dbReference>
<accession>D1PA97</accession>
<protein>
    <submittedName>
        <fullName evidence="1">Uncharacterized protein</fullName>
    </submittedName>
</protein>
<comment type="caution">
    <text evidence="1">The sequence shown here is derived from an EMBL/GenBank/DDBJ whole genome shotgun (WGS) entry which is preliminary data.</text>
</comment>
<dbReference type="AlphaFoldDB" id="D1PA97"/>
<organism evidence="1 2">
    <name type="scientific">Segatella copri DSM 18205</name>
    <dbReference type="NCBI Taxonomy" id="537011"/>
    <lineage>
        <taxon>Bacteria</taxon>
        <taxon>Pseudomonadati</taxon>
        <taxon>Bacteroidota</taxon>
        <taxon>Bacteroidia</taxon>
        <taxon>Bacteroidales</taxon>
        <taxon>Prevotellaceae</taxon>
        <taxon>Segatella</taxon>
    </lineage>
</organism>
<reference evidence="1" key="1">
    <citation type="submission" date="2009-11" db="EMBL/GenBank/DDBJ databases">
        <authorList>
            <person name="Weinstock G."/>
            <person name="Sodergren E."/>
            <person name="Clifton S."/>
            <person name="Fulton L."/>
            <person name="Fulton B."/>
            <person name="Courtney L."/>
            <person name="Fronick C."/>
            <person name="Harrison M."/>
            <person name="Strong C."/>
            <person name="Farmer C."/>
            <person name="Delahaunty K."/>
            <person name="Markovic C."/>
            <person name="Hall O."/>
            <person name="Minx P."/>
            <person name="Tomlinson C."/>
            <person name="Mitreva M."/>
            <person name="Nelson J."/>
            <person name="Hou S."/>
            <person name="Wollam A."/>
            <person name="Pepin K.H."/>
            <person name="Johnson M."/>
            <person name="Bhonagiri V."/>
            <person name="Nash W.E."/>
            <person name="Warren W."/>
            <person name="Chinwalla A."/>
            <person name="Mardis E.R."/>
            <person name="Wilson R.K."/>
        </authorList>
    </citation>
    <scope>NUCLEOTIDE SEQUENCE [LARGE SCALE GENOMIC DNA]</scope>
    <source>
        <strain evidence="1">DSM 18205</strain>
    </source>
</reference>
<keyword evidence="2" id="KW-1185">Reference proteome</keyword>
<proteinExistence type="predicted"/>
<dbReference type="STRING" id="537011.PREVCOP_04123"/>